<keyword evidence="1" id="KW-1133">Transmembrane helix</keyword>
<comment type="caution">
    <text evidence="2">The sequence shown here is derived from an EMBL/GenBank/DDBJ whole genome shotgun (WGS) entry which is preliminary data.</text>
</comment>
<reference evidence="2" key="1">
    <citation type="journal article" date="2014" name="Int. J. Syst. Evol. Microbiol.">
        <title>Complete genome sequence of Corynebacterium casei LMG S-19264T (=DSM 44701T), isolated from a smear-ripened cheese.</title>
        <authorList>
            <consortium name="US DOE Joint Genome Institute (JGI-PGF)"/>
            <person name="Walter F."/>
            <person name="Albersmeier A."/>
            <person name="Kalinowski J."/>
            <person name="Ruckert C."/>
        </authorList>
    </citation>
    <scope>NUCLEOTIDE SEQUENCE</scope>
    <source>
        <strain evidence="2">CGMCC 1.15880</strain>
    </source>
</reference>
<proteinExistence type="predicted"/>
<accession>A0A916VSP6</accession>
<dbReference type="NCBIfam" id="TIGR02532">
    <property type="entry name" value="IV_pilin_GFxxxE"/>
    <property type="match status" value="1"/>
</dbReference>
<name>A0A916VSP6_9RHOB</name>
<feature type="transmembrane region" description="Helical" evidence="1">
    <location>
        <begin position="20"/>
        <end position="38"/>
    </location>
</feature>
<keyword evidence="3" id="KW-1185">Reference proteome</keyword>
<dbReference type="AlphaFoldDB" id="A0A916VSP6"/>
<evidence type="ECO:0000313" key="3">
    <source>
        <dbReference type="Proteomes" id="UP000628017"/>
    </source>
</evidence>
<reference evidence="2" key="2">
    <citation type="submission" date="2020-09" db="EMBL/GenBank/DDBJ databases">
        <authorList>
            <person name="Sun Q."/>
            <person name="Zhou Y."/>
        </authorList>
    </citation>
    <scope>NUCLEOTIDE SEQUENCE</scope>
    <source>
        <strain evidence="2">CGMCC 1.15880</strain>
    </source>
</reference>
<evidence type="ECO:0008006" key="4">
    <source>
        <dbReference type="Google" id="ProtNLM"/>
    </source>
</evidence>
<dbReference type="InterPro" id="IPR012902">
    <property type="entry name" value="N_methyl_site"/>
</dbReference>
<gene>
    <name evidence="2" type="ORF">GCM10011498_33270</name>
</gene>
<sequence>MRIVKIRAGKNGRQDRGITLLELMIAILVLSIGTLAVFRTLDQSRREIGGEMQRHLARSVAANRAAEIRIYGLARGLGLPATVQQGPYDWTIKTTRKETEGGLYEVHLAVSSVGGPGAQLVIYARMEPPR</sequence>
<dbReference type="EMBL" id="BMKA01000006">
    <property type="protein sequence ID" value="GGA29442.1"/>
    <property type="molecule type" value="Genomic_DNA"/>
</dbReference>
<dbReference type="Proteomes" id="UP000628017">
    <property type="component" value="Unassembled WGS sequence"/>
</dbReference>
<evidence type="ECO:0000313" key="2">
    <source>
        <dbReference type="EMBL" id="GGA29442.1"/>
    </source>
</evidence>
<dbReference type="Pfam" id="PF07963">
    <property type="entry name" value="N_methyl"/>
    <property type="match status" value="1"/>
</dbReference>
<dbReference type="PROSITE" id="PS00409">
    <property type="entry name" value="PROKAR_NTER_METHYL"/>
    <property type="match status" value="1"/>
</dbReference>
<protein>
    <recommendedName>
        <fullName evidence="4">Type II secretion system protein GspI</fullName>
    </recommendedName>
</protein>
<keyword evidence="1" id="KW-0812">Transmembrane</keyword>
<keyword evidence="1" id="KW-0472">Membrane</keyword>
<evidence type="ECO:0000256" key="1">
    <source>
        <dbReference type="SAM" id="Phobius"/>
    </source>
</evidence>
<organism evidence="2 3">
    <name type="scientific">Neptunicoccus cionae</name>
    <dbReference type="NCBI Taxonomy" id="2035344"/>
    <lineage>
        <taxon>Bacteria</taxon>
        <taxon>Pseudomonadati</taxon>
        <taxon>Pseudomonadota</taxon>
        <taxon>Alphaproteobacteria</taxon>
        <taxon>Rhodobacterales</taxon>
        <taxon>Paracoccaceae</taxon>
        <taxon>Neptunicoccus</taxon>
    </lineage>
</organism>